<dbReference type="GO" id="GO:0005654">
    <property type="term" value="C:nucleoplasm"/>
    <property type="evidence" value="ECO:0007669"/>
    <property type="project" value="UniProtKB-ARBA"/>
</dbReference>
<accession>A0A9N9TWR4</accession>
<keyword evidence="4" id="KW-1185">Reference proteome</keyword>
<sequence length="642" mass="73324">MDNFQAKKPKAEGYVRYFVVIYPTCAYSFSEKTVYFKQIKMIRRQARLRREYLYRKTIEERQKSIQDKKERIKKSIEHHTTIHGDLQNKALHYAKKLEWEDAGPQRAAIMGGESGGAVADSQDDEYRYAGVEDPKIVITTSRDPSSRLKMFVKELRLIFPNAQRMNRGNYEMKQLIHACRANDVTDFIIVHEHRGVPDGLVICHLPYGPTAYFNMSDVVMRHDIPDLGTMSEQYPHLIFHNFKTKLADRTMSILKYLFPVPKEESKRVITFANHDDYISFRHHTYKTVDRKIELSEVGPRFQLRLYEIKLGTLDNVDSADTEWALRPYMNTTVKRRFFSDEDGWKQEDDVCLYFDGVSDLEVTGVSRSGRVRKKSSKLMDFESPDEIERSYNKRSPAVHRKSESFEGSPKKQKFDEVYQKDDNFDMDESGSENSEYEPNTNATESSIDESVESDSDFEENEGFRRLDSNSSKKKLVIKDGKIIKPDKLKGKDKEQFSNFNKSLTAKLASKSSKKSAAGKTPPGPLQPFQIGLSTYENINVSPPSPRGKDSPYKVNGIKPIDVAAHLKLLGESLTIIGERLKEHEVGQIAVSGSLSVLLDSLLCALGPLLCLTQQIPELKENCCTPEELISTLDNVAFIMPGL</sequence>
<evidence type="ECO:0000313" key="4">
    <source>
        <dbReference type="Proteomes" id="UP001153712"/>
    </source>
</evidence>
<dbReference type="FunFam" id="3.40.50.10480:FF:000001">
    <property type="entry name" value="IMP4, U3 small nucleolar ribonucleoprotein"/>
    <property type="match status" value="1"/>
</dbReference>
<feature type="region of interest" description="Disordered" evidence="1">
    <location>
        <begin position="373"/>
        <end position="470"/>
    </location>
</feature>
<evidence type="ECO:0000259" key="2">
    <source>
        <dbReference type="PROSITE" id="PS50833"/>
    </source>
</evidence>
<dbReference type="PANTHER" id="PTHR22734">
    <property type="entry name" value="U3 SMALL NUCLEOLAR RIBONUCLEOPROTEIN PROTEIN IMP4"/>
    <property type="match status" value="1"/>
</dbReference>
<reference evidence="3" key="1">
    <citation type="submission" date="2022-01" db="EMBL/GenBank/DDBJ databases">
        <authorList>
            <person name="King R."/>
        </authorList>
    </citation>
    <scope>NUCLEOTIDE SEQUENCE</scope>
</reference>
<dbReference type="PANTHER" id="PTHR22734:SF2">
    <property type="entry name" value="U3 SMALL NUCLEOLAR RIBONUCLEOPROTEIN PROTEIN IMP4"/>
    <property type="match status" value="1"/>
</dbReference>
<dbReference type="SMART" id="SM00879">
    <property type="entry name" value="Brix"/>
    <property type="match status" value="1"/>
</dbReference>
<evidence type="ECO:0000313" key="3">
    <source>
        <dbReference type="EMBL" id="CAG9862099.1"/>
    </source>
</evidence>
<dbReference type="GO" id="GO:0030515">
    <property type="term" value="F:snoRNA binding"/>
    <property type="evidence" value="ECO:0007669"/>
    <property type="project" value="TreeGrafter"/>
</dbReference>
<dbReference type="SUPFAM" id="SSF52954">
    <property type="entry name" value="Class II aaRS ABD-related"/>
    <property type="match status" value="1"/>
</dbReference>
<dbReference type="GO" id="GO:0042134">
    <property type="term" value="F:rRNA primary transcript binding"/>
    <property type="evidence" value="ECO:0007669"/>
    <property type="project" value="InterPro"/>
</dbReference>
<dbReference type="Pfam" id="PF04427">
    <property type="entry name" value="Brix"/>
    <property type="match status" value="1"/>
</dbReference>
<dbReference type="Proteomes" id="UP001153712">
    <property type="component" value="Chromosome 5"/>
</dbReference>
<name>A0A9N9TWR4_PHYSR</name>
<organism evidence="3 4">
    <name type="scientific">Phyllotreta striolata</name>
    <name type="common">Striped flea beetle</name>
    <name type="synonym">Crioceris striolata</name>
    <dbReference type="NCBI Taxonomy" id="444603"/>
    <lineage>
        <taxon>Eukaryota</taxon>
        <taxon>Metazoa</taxon>
        <taxon>Ecdysozoa</taxon>
        <taxon>Arthropoda</taxon>
        <taxon>Hexapoda</taxon>
        <taxon>Insecta</taxon>
        <taxon>Pterygota</taxon>
        <taxon>Neoptera</taxon>
        <taxon>Endopterygota</taxon>
        <taxon>Coleoptera</taxon>
        <taxon>Polyphaga</taxon>
        <taxon>Cucujiformia</taxon>
        <taxon>Chrysomeloidea</taxon>
        <taxon>Chrysomelidae</taxon>
        <taxon>Galerucinae</taxon>
        <taxon>Alticini</taxon>
        <taxon>Phyllotreta</taxon>
    </lineage>
</organism>
<feature type="domain" description="Brix" evidence="2">
    <location>
        <begin position="134"/>
        <end position="314"/>
    </location>
</feature>
<feature type="compositionally biased region" description="Acidic residues" evidence="1">
    <location>
        <begin position="446"/>
        <end position="460"/>
    </location>
</feature>
<dbReference type="AlphaFoldDB" id="A0A9N9TWR4"/>
<dbReference type="GO" id="GO:0034457">
    <property type="term" value="C:Mpp10 complex"/>
    <property type="evidence" value="ECO:0007669"/>
    <property type="project" value="UniProtKB-ARBA"/>
</dbReference>
<dbReference type="GO" id="GO:0006364">
    <property type="term" value="P:rRNA processing"/>
    <property type="evidence" value="ECO:0007669"/>
    <property type="project" value="InterPro"/>
</dbReference>
<gene>
    <name evidence="3" type="ORF">PHYEVI_LOCUS8421</name>
</gene>
<dbReference type="OrthoDB" id="10253204at2759"/>
<dbReference type="Gene3D" id="3.40.50.10480">
    <property type="entry name" value="Probable brix-domain ribosomal biogenesis protein"/>
    <property type="match status" value="1"/>
</dbReference>
<dbReference type="GO" id="GO:0032040">
    <property type="term" value="C:small-subunit processome"/>
    <property type="evidence" value="ECO:0007669"/>
    <property type="project" value="TreeGrafter"/>
</dbReference>
<dbReference type="GO" id="GO:0042274">
    <property type="term" value="P:ribosomal small subunit biogenesis"/>
    <property type="evidence" value="ECO:0007669"/>
    <property type="project" value="UniProtKB-ARBA"/>
</dbReference>
<protein>
    <recommendedName>
        <fullName evidence="2">Brix domain-containing protein</fullName>
    </recommendedName>
</protein>
<dbReference type="EMBL" id="OU900098">
    <property type="protein sequence ID" value="CAG9862099.1"/>
    <property type="molecule type" value="Genomic_DNA"/>
</dbReference>
<dbReference type="InterPro" id="IPR044281">
    <property type="entry name" value="IMP4/RPF1"/>
</dbReference>
<dbReference type="PROSITE" id="PS50833">
    <property type="entry name" value="BRIX"/>
    <property type="match status" value="1"/>
</dbReference>
<evidence type="ECO:0000256" key="1">
    <source>
        <dbReference type="SAM" id="MobiDB-lite"/>
    </source>
</evidence>
<feature type="compositionally biased region" description="Basic and acidic residues" evidence="1">
    <location>
        <begin position="400"/>
        <end position="423"/>
    </location>
</feature>
<proteinExistence type="predicted"/>
<feature type="compositionally biased region" description="Polar residues" evidence="1">
    <location>
        <begin position="431"/>
        <end position="443"/>
    </location>
</feature>
<dbReference type="InterPro" id="IPR007109">
    <property type="entry name" value="Brix"/>
</dbReference>